<evidence type="ECO:0000313" key="1">
    <source>
        <dbReference type="EMBL" id="KXZ68182.1"/>
    </source>
</evidence>
<protein>
    <submittedName>
        <fullName evidence="1">Uncharacterized protein</fullName>
    </submittedName>
</protein>
<name>A0A150HNR9_9GAMM</name>
<dbReference type="Proteomes" id="UP000075680">
    <property type="component" value="Unassembled WGS sequence"/>
</dbReference>
<dbReference type="RefSeq" id="WP_061518838.1">
    <property type="nucleotide sequence ID" value="NZ_JRUE01000168.1"/>
</dbReference>
<comment type="caution">
    <text evidence="1">The sequence shown here is derived from an EMBL/GenBank/DDBJ whole genome shotgun (WGS) entry which is preliminary data.</text>
</comment>
<proteinExistence type="predicted"/>
<dbReference type="AlphaFoldDB" id="A0A150HNR9"/>
<dbReference type="PATRIC" id="fig|52133.18.peg.1904"/>
<accession>A0A150HNR9</accession>
<reference evidence="1 2" key="1">
    <citation type="journal article" date="2016" name="Sci. Rep.">
        <title>Genomic and phenotypic characterization of the species Acinetobacter venetianus.</title>
        <authorList>
            <person name="Fondi M."/>
            <person name="Maida I."/>
            <person name="Perrin E."/>
            <person name="Orlandini V."/>
            <person name="La Torre L."/>
            <person name="Bosi E."/>
            <person name="Negroni A."/>
            <person name="Zanaroli G."/>
            <person name="Fava F."/>
            <person name="Decorosi F."/>
            <person name="Giovannetti L."/>
            <person name="Viti C."/>
            <person name="Vaneechoutte M."/>
            <person name="Dijkshoorn L."/>
            <person name="Fani R."/>
        </authorList>
    </citation>
    <scope>NUCLEOTIDE SEQUENCE [LARGE SCALE GENOMIC DNA]</scope>
    <source>
        <strain evidence="1 2">LUH5627</strain>
    </source>
</reference>
<dbReference type="EMBL" id="JRUE01000168">
    <property type="protein sequence ID" value="KXZ68182.1"/>
    <property type="molecule type" value="Genomic_DNA"/>
</dbReference>
<evidence type="ECO:0000313" key="2">
    <source>
        <dbReference type="Proteomes" id="UP000075680"/>
    </source>
</evidence>
<sequence length="289" mass="32914">MKVNKREWHGTHHSWSYHPQAFRWSGEMISGINILPIATDMRAWMMQRGLLSLMPPEEPSNRGGFTNPYTTSGITLSLLMSRIINCSHDFANNPDCNLDEVDSEIERLRLNNEILLYSARLCEVAIKQLLYCTQIPENRYKKMALGQLLESPCPSCKRTNGKEPHLVSLVGTLAHPYYMCLEFEHCAMDHMNIVNKLRNSNAAHSSIEGLNIRTPNISKSQHFQQSTEILSDVAHMLSHIEHLEQKMIIDLEAKGNAINRLKLDGLKAEDCNFNLVPGMDFNFHSLKNA</sequence>
<organism evidence="1 2">
    <name type="scientific">Acinetobacter venetianus</name>
    <dbReference type="NCBI Taxonomy" id="52133"/>
    <lineage>
        <taxon>Bacteria</taxon>
        <taxon>Pseudomonadati</taxon>
        <taxon>Pseudomonadota</taxon>
        <taxon>Gammaproteobacteria</taxon>
        <taxon>Moraxellales</taxon>
        <taxon>Moraxellaceae</taxon>
        <taxon>Acinetobacter</taxon>
    </lineage>
</organism>
<gene>
    <name evidence="1" type="ORF">AVENLUH5627_01827</name>
</gene>